<evidence type="ECO:0000313" key="6">
    <source>
        <dbReference type="EMBL" id="ONH68874.1"/>
    </source>
</evidence>
<dbReference type="GO" id="GO:0016251">
    <property type="term" value="F:RNA polymerase II general transcription initiation factor activity"/>
    <property type="evidence" value="ECO:0007669"/>
    <property type="project" value="TreeGrafter"/>
</dbReference>
<dbReference type="Proteomes" id="UP000189513">
    <property type="component" value="Unassembled WGS sequence"/>
</dbReference>
<keyword evidence="6" id="KW-0648">Protein biosynthesis</keyword>
<dbReference type="GO" id="GO:0051123">
    <property type="term" value="P:RNA polymerase II preinitiation complex assembly"/>
    <property type="evidence" value="ECO:0007669"/>
    <property type="project" value="TreeGrafter"/>
</dbReference>
<keyword evidence="5" id="KW-0539">Nucleus</keyword>
<dbReference type="Gene3D" id="1.10.20.10">
    <property type="entry name" value="Histone, subunit A"/>
    <property type="match status" value="1"/>
</dbReference>
<dbReference type="STRING" id="36022.A0A1V2LAT1"/>
<dbReference type="PANTHER" id="PTHR48068">
    <property type="entry name" value="TAF9 RNA POLYMERASE II, TATA BOX-BINDING PROTEIN (TBP)-ASSOCIATED FACTOR"/>
    <property type="match status" value="1"/>
</dbReference>
<protein>
    <submittedName>
        <fullName evidence="6">Transcription initiation factor TFIID subunit 9</fullName>
    </submittedName>
</protein>
<accession>A0A1V2LAT1</accession>
<dbReference type="SUPFAM" id="SSF47113">
    <property type="entry name" value="Histone-fold"/>
    <property type="match status" value="1"/>
</dbReference>
<comment type="subcellular location">
    <subcellularLocation>
        <location evidence="1">Nucleus</location>
    </subcellularLocation>
</comment>
<sequence length="153" mass="16928">MTDNIQANGVDENVVPRDVRILHLILASQSIQSYEDHVPLQLMDFAHKSNTISGYTAGVLKDAVIYNDHAKGTGGSGTLTGKNISTEDIRLAIAARTNYQFNPVTPKELMLELAAERNKKSLPPVLPGYGIRLPPEKYCLTARDWSLSDEEYE</sequence>
<evidence type="ECO:0000256" key="5">
    <source>
        <dbReference type="ARBA" id="ARBA00023242"/>
    </source>
</evidence>
<evidence type="ECO:0000256" key="1">
    <source>
        <dbReference type="ARBA" id="ARBA00004123"/>
    </source>
</evidence>
<dbReference type="GO" id="GO:0000124">
    <property type="term" value="C:SAGA complex"/>
    <property type="evidence" value="ECO:0007669"/>
    <property type="project" value="TreeGrafter"/>
</dbReference>
<gene>
    <name evidence="6" type="ORF">BON22_1499</name>
</gene>
<dbReference type="GO" id="GO:0003713">
    <property type="term" value="F:transcription coactivator activity"/>
    <property type="evidence" value="ECO:0007669"/>
    <property type="project" value="TreeGrafter"/>
</dbReference>
<comment type="similarity">
    <text evidence="2">Belongs to the TAF9 family.</text>
</comment>
<keyword evidence="6" id="KW-0396">Initiation factor</keyword>
<organism evidence="6 7">
    <name type="scientific">Cyberlindnera fabianii</name>
    <name type="common">Yeast</name>
    <name type="synonym">Hansenula fabianii</name>
    <dbReference type="NCBI Taxonomy" id="36022"/>
    <lineage>
        <taxon>Eukaryota</taxon>
        <taxon>Fungi</taxon>
        <taxon>Dikarya</taxon>
        <taxon>Ascomycota</taxon>
        <taxon>Saccharomycotina</taxon>
        <taxon>Saccharomycetes</taxon>
        <taxon>Phaffomycetales</taxon>
        <taxon>Phaffomycetaceae</taxon>
        <taxon>Cyberlindnera</taxon>
    </lineage>
</organism>
<dbReference type="Pfam" id="PF02291">
    <property type="entry name" value="TFIID-31kDa"/>
    <property type="match status" value="1"/>
</dbReference>
<evidence type="ECO:0000256" key="3">
    <source>
        <dbReference type="ARBA" id="ARBA00023015"/>
    </source>
</evidence>
<dbReference type="InterPro" id="IPR003162">
    <property type="entry name" value="TFIID-31"/>
</dbReference>
<dbReference type="AlphaFoldDB" id="A0A1V2LAT1"/>
<dbReference type="GO" id="GO:0003743">
    <property type="term" value="F:translation initiation factor activity"/>
    <property type="evidence" value="ECO:0007669"/>
    <property type="project" value="UniProtKB-KW"/>
</dbReference>
<evidence type="ECO:0000256" key="4">
    <source>
        <dbReference type="ARBA" id="ARBA00023163"/>
    </source>
</evidence>
<dbReference type="InterPro" id="IPR009072">
    <property type="entry name" value="Histone-fold"/>
</dbReference>
<dbReference type="InterPro" id="IPR051431">
    <property type="entry name" value="TFIID_subunit_9"/>
</dbReference>
<feature type="non-terminal residue" evidence="6">
    <location>
        <position position="153"/>
    </location>
</feature>
<name>A0A1V2LAT1_CYBFA</name>
<keyword evidence="7" id="KW-1185">Reference proteome</keyword>
<dbReference type="GO" id="GO:0005669">
    <property type="term" value="C:transcription factor TFIID complex"/>
    <property type="evidence" value="ECO:0007669"/>
    <property type="project" value="TreeGrafter"/>
</dbReference>
<dbReference type="EMBL" id="MPUK01000002">
    <property type="protein sequence ID" value="ONH68874.1"/>
    <property type="molecule type" value="Genomic_DNA"/>
</dbReference>
<dbReference type="CDD" id="cd07979">
    <property type="entry name" value="HFD_TAF9"/>
    <property type="match status" value="1"/>
</dbReference>
<dbReference type="PANTHER" id="PTHR48068:SF4">
    <property type="entry name" value="TATA-BOX BINDING PROTEIN ASSOCIATED FACTOR 9"/>
    <property type="match status" value="1"/>
</dbReference>
<dbReference type="OMA" id="PHDAQVM"/>
<evidence type="ECO:0000313" key="7">
    <source>
        <dbReference type="Proteomes" id="UP000189513"/>
    </source>
</evidence>
<comment type="caution">
    <text evidence="6">The sequence shown here is derived from an EMBL/GenBank/DDBJ whole genome shotgun (WGS) entry which is preliminary data.</text>
</comment>
<dbReference type="VEuPathDB" id="FungiDB:BON22_1499"/>
<evidence type="ECO:0000256" key="2">
    <source>
        <dbReference type="ARBA" id="ARBA00007646"/>
    </source>
</evidence>
<keyword evidence="3" id="KW-0805">Transcription regulation</keyword>
<keyword evidence="4" id="KW-0804">Transcription</keyword>
<reference evidence="7" key="1">
    <citation type="journal article" date="2017" name="Genome Announc.">
        <title>Genome sequences of Cyberlindnera fabianii 65, Pichia kudriavzevii 129, and Saccharomyces cerevisiae 131 isolated from fermented masau fruits in Zimbabwe.</title>
        <authorList>
            <person name="van Rijswijck I.M.H."/>
            <person name="Derks M.F.L."/>
            <person name="Abee T."/>
            <person name="de Ridder D."/>
            <person name="Smid E.J."/>
        </authorList>
    </citation>
    <scope>NUCLEOTIDE SEQUENCE [LARGE SCALE GENOMIC DNA]</scope>
    <source>
        <strain evidence="7">65</strain>
    </source>
</reference>
<proteinExistence type="inferred from homology"/>
<dbReference type="GO" id="GO:0046982">
    <property type="term" value="F:protein heterodimerization activity"/>
    <property type="evidence" value="ECO:0007669"/>
    <property type="project" value="InterPro"/>
</dbReference>